<comment type="caution">
    <text evidence="1">The sequence shown here is derived from an EMBL/GenBank/DDBJ whole genome shotgun (WGS) entry which is preliminary data.</text>
</comment>
<dbReference type="EMBL" id="WSZM01000310">
    <property type="protein sequence ID" value="KAF4035512.1"/>
    <property type="molecule type" value="Genomic_DNA"/>
</dbReference>
<dbReference type="AlphaFoldDB" id="A0A833WB28"/>
<organism evidence="1 2">
    <name type="scientific">Phytophthora infestans</name>
    <name type="common">Potato late blight agent</name>
    <name type="synonym">Botrytis infestans</name>
    <dbReference type="NCBI Taxonomy" id="4787"/>
    <lineage>
        <taxon>Eukaryota</taxon>
        <taxon>Sar</taxon>
        <taxon>Stramenopiles</taxon>
        <taxon>Oomycota</taxon>
        <taxon>Peronosporomycetes</taxon>
        <taxon>Peronosporales</taxon>
        <taxon>Peronosporaceae</taxon>
        <taxon>Phytophthora</taxon>
    </lineage>
</organism>
<reference evidence="1" key="1">
    <citation type="submission" date="2020-04" db="EMBL/GenBank/DDBJ databases">
        <title>Hybrid Assembly of Korean Phytophthora infestans isolates.</title>
        <authorList>
            <person name="Prokchorchik M."/>
            <person name="Lee Y."/>
            <person name="Seo J."/>
            <person name="Cho J.-H."/>
            <person name="Park Y.-E."/>
            <person name="Jang D.-C."/>
            <person name="Im J.-S."/>
            <person name="Choi J.-G."/>
            <person name="Park H.-J."/>
            <person name="Lee G.-B."/>
            <person name="Lee Y.-G."/>
            <person name="Hong S.-Y."/>
            <person name="Cho K."/>
            <person name="Sohn K.H."/>
        </authorList>
    </citation>
    <scope>NUCLEOTIDE SEQUENCE</scope>
    <source>
        <strain evidence="1">KR_1_A1</strain>
    </source>
</reference>
<protein>
    <submittedName>
        <fullName evidence="1">Uncharacterized protein</fullName>
    </submittedName>
</protein>
<evidence type="ECO:0000313" key="2">
    <source>
        <dbReference type="Proteomes" id="UP000602510"/>
    </source>
</evidence>
<keyword evidence="2" id="KW-1185">Reference proteome</keyword>
<proteinExistence type="predicted"/>
<gene>
    <name evidence="1" type="ORF">GN244_ATG12506</name>
</gene>
<evidence type="ECO:0000313" key="1">
    <source>
        <dbReference type="EMBL" id="KAF4035512.1"/>
    </source>
</evidence>
<sequence length="227" mass="24509">MSFRLGSLHLEQQSVSVSLANSSTVTETTNVILANISTETATTIATISTGSVTTSSIVTLVYSSTVTTTTHAMLDNISTGAATTVATTLMCSTSANTKVGLSSSSAGGDAWQEQYQYGRQYARYLRQLQLWVSNHTRRDMDRQHDSEYAHNDSIVTAAMLATSLPFIMTATAHVVLDKSSDSTLSYSGRYTYFAFSVVMDYLSLAETWGLYQHCSDCDAVVAAERPG</sequence>
<name>A0A833WB28_PHYIN</name>
<dbReference type="Proteomes" id="UP000602510">
    <property type="component" value="Unassembled WGS sequence"/>
</dbReference>
<accession>A0A833WB28</accession>